<dbReference type="InterPro" id="IPR018709">
    <property type="entry name" value="CoA_activase_DUF2229"/>
</dbReference>
<dbReference type="Gene3D" id="3.40.50.11900">
    <property type="match status" value="1"/>
</dbReference>
<sequence length="337" mass="38942">MKIGIPQSLLYFYYFPFWEELFTELGQEVIVSEPNNEQIMNKGVKYSISEICVPMKTFVGQVLELAEQGVDKIYVPRIRSIQEGVTLCPKFLGLPDMIINSLDIEEEKILVNTIEQDSDNISDIEDYEVFLDEFDITRTQLQEALSGASERWQEFRRHHKKGFASDILLSDRERSLESSDLTIGLLGYVYNIYDKFVNMDLLGKLRDMDVNVITFEMIDDEVIQKEARKVEKRMFWEFTNKLLGAGYHFLKSDEIDGIIHVTAFGCGPDSLLGPFLDIDSDNYDKPFMTLRIDEQTGESHLVTRVEAFVDLLRLKKKKSKRGRKNSKNEAIGESERV</sequence>
<dbReference type="PANTHER" id="PTHR32329:SF2">
    <property type="entry name" value="BIFUNCTIONAL PROTEIN [INCLUDES 2-HYDROXYACYL-COA DEHYDRATASE (N-TER) AND ITS ACTIVATOR DOMAIN (C_TERM)"/>
    <property type="match status" value="1"/>
</dbReference>
<dbReference type="PANTHER" id="PTHR32329">
    <property type="entry name" value="BIFUNCTIONAL PROTEIN [INCLUDES 2-HYDROXYACYL-COA DEHYDRATASE (N-TER) AND ITS ACTIVATOR DOMAIN (C_TERM)-RELATED"/>
    <property type="match status" value="1"/>
</dbReference>
<dbReference type="RefSeq" id="WP_089761836.1">
    <property type="nucleotide sequence ID" value="NZ_FNGO01000028.1"/>
</dbReference>
<gene>
    <name evidence="3" type="ORF">SAMN04488692_1282</name>
</gene>
<keyword evidence="4" id="KW-1185">Reference proteome</keyword>
<proteinExistence type="predicted"/>
<evidence type="ECO:0000256" key="1">
    <source>
        <dbReference type="SAM" id="MobiDB-lite"/>
    </source>
</evidence>
<name>A0A1G9SD51_9FIRM</name>
<dbReference type="Pfam" id="PF09989">
    <property type="entry name" value="DUF2229"/>
    <property type="match status" value="1"/>
</dbReference>
<evidence type="ECO:0000313" key="3">
    <source>
        <dbReference type="EMBL" id="SDM33423.1"/>
    </source>
</evidence>
<protein>
    <submittedName>
        <fullName evidence="3">Predicted nucleotide-binding protein, sugar kinase/HSP70/actin superfamily</fullName>
    </submittedName>
</protein>
<dbReference type="EMBL" id="FNGO01000028">
    <property type="protein sequence ID" value="SDM33423.1"/>
    <property type="molecule type" value="Genomic_DNA"/>
</dbReference>
<keyword evidence="3" id="KW-0808">Transferase</keyword>
<accession>A0A1G9SD51</accession>
<dbReference type="AlphaFoldDB" id="A0A1G9SD51"/>
<dbReference type="InterPro" id="IPR051805">
    <property type="entry name" value="Dehydratase_Activator_Redct"/>
</dbReference>
<organism evidence="3 4">
    <name type="scientific">Halarsenatibacter silvermanii</name>
    <dbReference type="NCBI Taxonomy" id="321763"/>
    <lineage>
        <taxon>Bacteria</taxon>
        <taxon>Bacillati</taxon>
        <taxon>Bacillota</taxon>
        <taxon>Clostridia</taxon>
        <taxon>Halanaerobiales</taxon>
        <taxon>Halarsenatibacteraceae</taxon>
        <taxon>Halarsenatibacter</taxon>
    </lineage>
</organism>
<feature type="region of interest" description="Disordered" evidence="1">
    <location>
        <begin position="318"/>
        <end position="337"/>
    </location>
</feature>
<keyword evidence="3" id="KW-0418">Kinase</keyword>
<dbReference type="STRING" id="321763.SAMN04488692_1282"/>
<feature type="domain" description="DUF2229" evidence="2">
    <location>
        <begin position="2"/>
        <end position="218"/>
    </location>
</feature>
<dbReference type="Proteomes" id="UP000199476">
    <property type="component" value="Unassembled WGS sequence"/>
</dbReference>
<evidence type="ECO:0000259" key="2">
    <source>
        <dbReference type="Pfam" id="PF09989"/>
    </source>
</evidence>
<dbReference type="GO" id="GO:0016301">
    <property type="term" value="F:kinase activity"/>
    <property type="evidence" value="ECO:0007669"/>
    <property type="project" value="UniProtKB-KW"/>
</dbReference>
<evidence type="ECO:0000313" key="4">
    <source>
        <dbReference type="Proteomes" id="UP000199476"/>
    </source>
</evidence>
<reference evidence="3 4" key="1">
    <citation type="submission" date="2016-10" db="EMBL/GenBank/DDBJ databases">
        <authorList>
            <person name="de Groot N.N."/>
        </authorList>
    </citation>
    <scope>NUCLEOTIDE SEQUENCE [LARGE SCALE GENOMIC DNA]</scope>
    <source>
        <strain evidence="3 4">SLAS-1</strain>
    </source>
</reference>
<dbReference type="OrthoDB" id="9780120at2"/>